<gene>
    <name evidence="1" type="ORF">CCAP1982_LOCUS1402</name>
</gene>
<evidence type="ECO:0000313" key="1">
    <source>
        <dbReference type="EMBL" id="CAD6992556.1"/>
    </source>
</evidence>
<dbReference type="Proteomes" id="UP000606786">
    <property type="component" value="Unassembled WGS sequence"/>
</dbReference>
<organism evidence="1 2">
    <name type="scientific">Ceratitis capitata</name>
    <name type="common">Mediterranean fruit fly</name>
    <name type="synonym">Tephritis capitata</name>
    <dbReference type="NCBI Taxonomy" id="7213"/>
    <lineage>
        <taxon>Eukaryota</taxon>
        <taxon>Metazoa</taxon>
        <taxon>Ecdysozoa</taxon>
        <taxon>Arthropoda</taxon>
        <taxon>Hexapoda</taxon>
        <taxon>Insecta</taxon>
        <taxon>Pterygota</taxon>
        <taxon>Neoptera</taxon>
        <taxon>Endopterygota</taxon>
        <taxon>Diptera</taxon>
        <taxon>Brachycera</taxon>
        <taxon>Muscomorpha</taxon>
        <taxon>Tephritoidea</taxon>
        <taxon>Tephritidae</taxon>
        <taxon>Ceratitis</taxon>
        <taxon>Ceratitis</taxon>
    </lineage>
</organism>
<reference evidence="1" key="1">
    <citation type="submission" date="2020-11" db="EMBL/GenBank/DDBJ databases">
        <authorList>
            <person name="Whitehead M."/>
        </authorList>
    </citation>
    <scope>NUCLEOTIDE SEQUENCE</scope>
    <source>
        <strain evidence="1">EGII</strain>
    </source>
</reference>
<dbReference type="EMBL" id="CAJHJT010000001">
    <property type="protein sequence ID" value="CAD6992556.1"/>
    <property type="molecule type" value="Genomic_DNA"/>
</dbReference>
<keyword evidence="2" id="KW-1185">Reference proteome</keyword>
<dbReference type="AlphaFoldDB" id="A0A811U2S8"/>
<proteinExistence type="predicted"/>
<feature type="non-terminal residue" evidence="1">
    <location>
        <position position="1"/>
    </location>
</feature>
<sequence>SNFSLGTPTHSSNNFVYWDVFFLYTLHLHTYTYIHTAAVSSTLSTCHQQPAKCVGTTALTQQLLQVRGVHYFRLHSVRLLRCFAHAYLYNPLKITS</sequence>
<evidence type="ECO:0000313" key="2">
    <source>
        <dbReference type="Proteomes" id="UP000606786"/>
    </source>
</evidence>
<name>A0A811U2S8_CERCA</name>
<accession>A0A811U2S8</accession>
<protein>
    <submittedName>
        <fullName evidence="1">(Mediterranean fruit fly) hypothetical protein</fullName>
    </submittedName>
</protein>
<comment type="caution">
    <text evidence="1">The sequence shown here is derived from an EMBL/GenBank/DDBJ whole genome shotgun (WGS) entry which is preliminary data.</text>
</comment>